<dbReference type="EMBL" id="JAGMWT010000020">
    <property type="protein sequence ID" value="KAH7112868.1"/>
    <property type="molecule type" value="Genomic_DNA"/>
</dbReference>
<evidence type="ECO:0000256" key="1">
    <source>
        <dbReference type="SAM" id="MobiDB-lite"/>
    </source>
</evidence>
<accession>A0A9P9D5B2</accession>
<sequence>MPTALNRLLARPSTLRILRTLINGPELLTAVSPSSRCSFSTIANCWDESKAELPKPSHVNDEPLDSGAPHRRYSRNVNTVNVGTELRSSIWPRIDMRRGREKDRFLARAVARMERVYGANGINHMWLGIARRRYNLPIVDSQDAHLLWSTFLKQPTLVLPVIEHAAHIWETTGKLYPKLYLVCMEYWLLRDPDKALDLHHKLVLTLELRELPLRELARHIRHNPKALESFMDIYRTSNERNVYDEIVPALCDHGDISVARWWHTICIRRRDLPSLTVESHPYVSLFLAEFSPVSLDQTLHDQDTAQDDISSQNHNPKYNLDLKRKLLRRHTAAVRFDDSFCAKLFATKAFHPSSIIQGLVMAGVNEIGPLALRVLGLRTEPLSELSDRFQELKNAGIALQGCVFSLALEKFASEGKEHLVRSMLESDQHPDVFDNGEVQVKLLDYYLEKGDWMQAHRTLAILALFDNNIAHESWNILLRAHIRNFDQNQFTNLLREMLSNQVRVSYDSIQAIKGLLRPRRRGHRPQPSPGTNYDDLRFVTQVYIMILQSGSAYILPKTWTEILRRYGMVGRVRELRRLIFWLLTWYAPRNGTEFSKLPKPTFLNSATKKLAKEHRNPLFYWKFPNSKTQQNKLHPIRQLFPPTFLQGLVAWGFHAALLPHAPLEQSLFGSPADNKQYKKNFKEKGLLARVHWSWGLELVAELRDFGVHVHPHTVIKTLQLKLINIFGNARSNLVANRMMQRANKTEYAEYLRKINEVWGGPLFQLSPNFGTSNGHSMGIIWHPKMRKRFINRDPTIEEILGQDWRRPITEQNNYTKDADNRQGEESINDLDMSDLEAGLGFLDFDVNEMKVKDTLITPQSGSNLSERIFKMQLKLTRKERGGTNTKLPVTNPRSGKI</sequence>
<evidence type="ECO:0000313" key="3">
    <source>
        <dbReference type="Proteomes" id="UP000700596"/>
    </source>
</evidence>
<dbReference type="Proteomes" id="UP000700596">
    <property type="component" value="Unassembled WGS sequence"/>
</dbReference>
<name>A0A9P9D5B2_9PLEO</name>
<reference evidence="2" key="1">
    <citation type="journal article" date="2021" name="Nat. Commun.">
        <title>Genetic determinants of endophytism in the Arabidopsis root mycobiome.</title>
        <authorList>
            <person name="Mesny F."/>
            <person name="Miyauchi S."/>
            <person name="Thiergart T."/>
            <person name="Pickel B."/>
            <person name="Atanasova L."/>
            <person name="Karlsson M."/>
            <person name="Huettel B."/>
            <person name="Barry K.W."/>
            <person name="Haridas S."/>
            <person name="Chen C."/>
            <person name="Bauer D."/>
            <person name="Andreopoulos W."/>
            <person name="Pangilinan J."/>
            <person name="LaButti K."/>
            <person name="Riley R."/>
            <person name="Lipzen A."/>
            <person name="Clum A."/>
            <person name="Drula E."/>
            <person name="Henrissat B."/>
            <person name="Kohler A."/>
            <person name="Grigoriev I.V."/>
            <person name="Martin F.M."/>
            <person name="Hacquard S."/>
        </authorList>
    </citation>
    <scope>NUCLEOTIDE SEQUENCE</scope>
    <source>
        <strain evidence="2">MPI-CAGE-CH-0243</strain>
    </source>
</reference>
<feature type="region of interest" description="Disordered" evidence="1">
    <location>
        <begin position="53"/>
        <end position="72"/>
    </location>
</feature>
<gene>
    <name evidence="2" type="ORF">B0J11DRAFT_542135</name>
</gene>
<evidence type="ECO:0008006" key="4">
    <source>
        <dbReference type="Google" id="ProtNLM"/>
    </source>
</evidence>
<evidence type="ECO:0000313" key="2">
    <source>
        <dbReference type="EMBL" id="KAH7112868.1"/>
    </source>
</evidence>
<organism evidence="2 3">
    <name type="scientific">Dendryphion nanum</name>
    <dbReference type="NCBI Taxonomy" id="256645"/>
    <lineage>
        <taxon>Eukaryota</taxon>
        <taxon>Fungi</taxon>
        <taxon>Dikarya</taxon>
        <taxon>Ascomycota</taxon>
        <taxon>Pezizomycotina</taxon>
        <taxon>Dothideomycetes</taxon>
        <taxon>Pleosporomycetidae</taxon>
        <taxon>Pleosporales</taxon>
        <taxon>Torulaceae</taxon>
        <taxon>Dendryphion</taxon>
    </lineage>
</organism>
<dbReference type="AlphaFoldDB" id="A0A9P9D5B2"/>
<proteinExistence type="predicted"/>
<protein>
    <recommendedName>
        <fullName evidence="4">Pentatricopeptide repeat domain-containing protein</fullName>
    </recommendedName>
</protein>
<keyword evidence="3" id="KW-1185">Reference proteome</keyword>
<comment type="caution">
    <text evidence="2">The sequence shown here is derived from an EMBL/GenBank/DDBJ whole genome shotgun (WGS) entry which is preliminary data.</text>
</comment>
<dbReference type="OrthoDB" id="5366531at2759"/>